<sequence length="179" mass="19941">MHDDMLGDYPLKDTRAQVMLENAMKLAQAKGRSQRDVAASLGYKTSVVLSHMTVGRVPIPVDRAVHIAKELGMPADAFLLAVLEQRFPDIDFNKLFNVTYSSGRTVARLEAVAGCSLEDLPPETRAILEEVVAARNPRRRWLAPAELATMELIRSLRPDSSMDGLSDEDRQAIEQVLRR</sequence>
<reference evidence="1" key="1">
    <citation type="submission" date="2022-05" db="EMBL/GenBank/DDBJ databases">
        <authorList>
            <person name="Jo J.-H."/>
            <person name="Im W.-T."/>
        </authorList>
    </citation>
    <scope>NUCLEOTIDE SEQUENCE</scope>
    <source>
        <strain evidence="1">RB56-2</strain>
    </source>
</reference>
<evidence type="ECO:0000313" key="2">
    <source>
        <dbReference type="Proteomes" id="UP001165383"/>
    </source>
</evidence>
<dbReference type="Proteomes" id="UP001165383">
    <property type="component" value="Unassembled WGS sequence"/>
</dbReference>
<name>A0ABT0S873_9SPHN</name>
<protein>
    <submittedName>
        <fullName evidence="1">Helix-turn-helix domain-containing protein</fullName>
    </submittedName>
</protein>
<proteinExistence type="predicted"/>
<dbReference type="Gene3D" id="1.10.260.40">
    <property type="entry name" value="lambda repressor-like DNA-binding domains"/>
    <property type="match status" value="1"/>
</dbReference>
<dbReference type="EMBL" id="JAMGBB010000001">
    <property type="protein sequence ID" value="MCL6740567.1"/>
    <property type="molecule type" value="Genomic_DNA"/>
</dbReference>
<dbReference type="CDD" id="cd00093">
    <property type="entry name" value="HTH_XRE"/>
    <property type="match status" value="1"/>
</dbReference>
<organism evidence="1 2">
    <name type="scientific">Sphingomonas brevis</name>
    <dbReference type="NCBI Taxonomy" id="2908206"/>
    <lineage>
        <taxon>Bacteria</taxon>
        <taxon>Pseudomonadati</taxon>
        <taxon>Pseudomonadota</taxon>
        <taxon>Alphaproteobacteria</taxon>
        <taxon>Sphingomonadales</taxon>
        <taxon>Sphingomonadaceae</taxon>
        <taxon>Sphingomonas</taxon>
    </lineage>
</organism>
<dbReference type="RefSeq" id="WP_249914992.1">
    <property type="nucleotide sequence ID" value="NZ_JAMGBB010000001.1"/>
</dbReference>
<keyword evidence="2" id="KW-1185">Reference proteome</keyword>
<dbReference type="InterPro" id="IPR001387">
    <property type="entry name" value="Cro/C1-type_HTH"/>
</dbReference>
<comment type="caution">
    <text evidence="1">The sequence shown here is derived from an EMBL/GenBank/DDBJ whole genome shotgun (WGS) entry which is preliminary data.</text>
</comment>
<dbReference type="InterPro" id="IPR010982">
    <property type="entry name" value="Lambda_DNA-bd_dom_sf"/>
</dbReference>
<gene>
    <name evidence="1" type="ORF">LZ518_05400</name>
</gene>
<dbReference type="SUPFAM" id="SSF47413">
    <property type="entry name" value="lambda repressor-like DNA-binding domains"/>
    <property type="match status" value="1"/>
</dbReference>
<accession>A0ABT0S873</accession>
<evidence type="ECO:0000313" key="1">
    <source>
        <dbReference type="EMBL" id="MCL6740567.1"/>
    </source>
</evidence>